<keyword evidence="1" id="KW-0812">Transmembrane</keyword>
<name>A0A497XW10_9SPHI</name>
<sequence>MAMAVCQVQTKIKFMAKTKWIIGPGTLTIYPKRNLRIVGLIFFVLIAAFIFFLSKSVQGYSAGLTLGYYGFLLLIPLLLIFIAETKVIFDGNSRVLYKKIAFLPIGSIPFDDIASVEPYEVLGSGFNYKLFKKSNRHGRGLLVSSGYSKATNANLIAFQQEVLPKIDELVFANAPVIPKQTIYDFKFFREEGGVYLLRDNKIGSFILGLIFIGATVAILFSPDFLANEGSIQKILITYFPAAIGLALLFAATSNIRFDKSQRKIIRSTFAGRFKKEYPFDDLIRFQVIRKTTNLIYSGTEVRAEIFLPAKNKTTILNLKSFIGTKKIERFLDEANTILGRI</sequence>
<dbReference type="AlphaFoldDB" id="A0A497XW10"/>
<feature type="transmembrane region" description="Helical" evidence="1">
    <location>
        <begin position="202"/>
        <end position="222"/>
    </location>
</feature>
<organism evidence="2 3">
    <name type="scientific">Pedobacter alluvionis</name>
    <dbReference type="NCBI Taxonomy" id="475253"/>
    <lineage>
        <taxon>Bacteria</taxon>
        <taxon>Pseudomonadati</taxon>
        <taxon>Bacteroidota</taxon>
        <taxon>Sphingobacteriia</taxon>
        <taxon>Sphingobacteriales</taxon>
        <taxon>Sphingobacteriaceae</taxon>
        <taxon>Pedobacter</taxon>
    </lineage>
</organism>
<reference evidence="2 3" key="1">
    <citation type="submission" date="2018-10" db="EMBL/GenBank/DDBJ databases">
        <title>Genomic Encyclopedia of Archaeal and Bacterial Type Strains, Phase II (KMG-II): from individual species to whole genera.</title>
        <authorList>
            <person name="Goeker M."/>
        </authorList>
    </citation>
    <scope>NUCLEOTIDE SEQUENCE [LARGE SCALE GENOMIC DNA]</scope>
    <source>
        <strain evidence="2 3">DSM 19624</strain>
    </source>
</reference>
<keyword evidence="1" id="KW-1133">Transmembrane helix</keyword>
<protein>
    <submittedName>
        <fullName evidence="2">Uncharacterized protein</fullName>
    </submittedName>
</protein>
<keyword evidence="1" id="KW-0472">Membrane</keyword>
<gene>
    <name evidence="2" type="ORF">BCL90_3989</name>
</gene>
<evidence type="ECO:0000313" key="2">
    <source>
        <dbReference type="EMBL" id="RLJ73824.1"/>
    </source>
</evidence>
<feature type="transmembrane region" description="Helical" evidence="1">
    <location>
        <begin position="66"/>
        <end position="89"/>
    </location>
</feature>
<accession>A0A497XW10</accession>
<feature type="transmembrane region" description="Helical" evidence="1">
    <location>
        <begin position="37"/>
        <end position="54"/>
    </location>
</feature>
<proteinExistence type="predicted"/>
<evidence type="ECO:0000313" key="3">
    <source>
        <dbReference type="Proteomes" id="UP000273898"/>
    </source>
</evidence>
<dbReference type="EMBL" id="RCCK01000013">
    <property type="protein sequence ID" value="RLJ73824.1"/>
    <property type="molecule type" value="Genomic_DNA"/>
</dbReference>
<evidence type="ECO:0000256" key="1">
    <source>
        <dbReference type="SAM" id="Phobius"/>
    </source>
</evidence>
<feature type="transmembrane region" description="Helical" evidence="1">
    <location>
        <begin position="234"/>
        <end position="257"/>
    </location>
</feature>
<dbReference type="Proteomes" id="UP000273898">
    <property type="component" value="Unassembled WGS sequence"/>
</dbReference>
<comment type="caution">
    <text evidence="2">The sequence shown here is derived from an EMBL/GenBank/DDBJ whole genome shotgun (WGS) entry which is preliminary data.</text>
</comment>